<dbReference type="InterPro" id="IPR010686">
    <property type="entry name" value="OBAP-like"/>
</dbReference>
<evidence type="ECO:0000256" key="1">
    <source>
        <dbReference type="SAM" id="SignalP"/>
    </source>
</evidence>
<dbReference type="AlphaFoldDB" id="A0A0B1YXA2"/>
<evidence type="ECO:0000313" key="3">
    <source>
        <dbReference type="Proteomes" id="UP000030949"/>
    </source>
</evidence>
<reference evidence="3" key="1">
    <citation type="submission" date="2015-03" db="EMBL/GenBank/DDBJ databases">
        <title>Pseudomonas frederiksbergensis hydrocarbon degrader.</title>
        <authorList>
            <person name="Brown L.M."/>
            <person name="Ruiz O.N."/>
            <person name="Mueller S."/>
            <person name="Gunasekera T.S."/>
        </authorList>
    </citation>
    <scope>NUCLEOTIDE SEQUENCE [LARGE SCALE GENOMIC DNA]</scope>
    <source>
        <strain evidence="3">SI8</strain>
    </source>
</reference>
<keyword evidence="1" id="KW-0732">Signal</keyword>
<sequence>MTGKIVQGTWAMLCAATVGLAGCAGDNSQSPVDAPGAAKTPTTATLEAGAGIMQNKPPLQALDTYLDGFHFYNGRMSGQMEAHHYCTALNEEVFQCAIYDANTAKAKLMGVEYIISKRLFEGLPAAEKQLWHSHVHEVKSGQLVAPGIPEVAETRLMKNLVSTYGKTWHTWHTEQGNALPYGVPQLMMGFTADGQIDSQLVGERDRRMGIDSEAKKHARESINAPVIDPGADAWQKGQVWQIKDPTGHAH</sequence>
<protein>
    <submittedName>
        <fullName evidence="2">Lipoprotein</fullName>
    </submittedName>
</protein>
<feature type="signal peptide" evidence="1">
    <location>
        <begin position="1"/>
        <end position="21"/>
    </location>
</feature>
<dbReference type="PROSITE" id="PS51257">
    <property type="entry name" value="PROKAR_LIPOPROTEIN"/>
    <property type="match status" value="1"/>
</dbReference>
<accession>A0A0B1YXA2</accession>
<gene>
    <name evidence="2" type="ORF">JZ00_19775</name>
</gene>
<name>A0A0B1YXA2_9PSED</name>
<feature type="chain" id="PRO_5002084033" evidence="1">
    <location>
        <begin position="22"/>
        <end position="250"/>
    </location>
</feature>
<evidence type="ECO:0000313" key="2">
    <source>
        <dbReference type="EMBL" id="KHK63035.1"/>
    </source>
</evidence>
<keyword evidence="2" id="KW-0449">Lipoprotein</keyword>
<dbReference type="EMBL" id="JQGJ01000013">
    <property type="protein sequence ID" value="KHK63035.1"/>
    <property type="molecule type" value="Genomic_DNA"/>
</dbReference>
<organism evidence="2 3">
    <name type="scientific">Pseudomonas frederiksbergensis</name>
    <dbReference type="NCBI Taxonomy" id="104087"/>
    <lineage>
        <taxon>Bacteria</taxon>
        <taxon>Pseudomonadati</taxon>
        <taxon>Pseudomonadota</taxon>
        <taxon>Gammaproteobacteria</taxon>
        <taxon>Pseudomonadales</taxon>
        <taxon>Pseudomonadaceae</taxon>
        <taxon>Pseudomonas</taxon>
    </lineage>
</organism>
<dbReference type="PANTHER" id="PTHR31360">
    <property type="match status" value="1"/>
</dbReference>
<proteinExistence type="predicted"/>
<dbReference type="OrthoDB" id="254168at2"/>
<dbReference type="RefSeq" id="WP_039592955.1">
    <property type="nucleotide sequence ID" value="NZ_CP142104.1"/>
</dbReference>
<dbReference type="PANTHER" id="PTHR31360:SF0">
    <property type="entry name" value="OIL BODY-ASSOCIATED PROTEIN 1B"/>
    <property type="match status" value="1"/>
</dbReference>
<comment type="caution">
    <text evidence="2">The sequence shown here is derived from an EMBL/GenBank/DDBJ whole genome shotgun (WGS) entry which is preliminary data.</text>
</comment>
<dbReference type="Pfam" id="PF06884">
    <property type="entry name" value="DUF1264"/>
    <property type="match status" value="1"/>
</dbReference>
<dbReference type="Proteomes" id="UP000030949">
    <property type="component" value="Unassembled WGS sequence"/>
</dbReference>